<dbReference type="Proteomes" id="UP000054321">
    <property type="component" value="Unassembled WGS sequence"/>
</dbReference>
<dbReference type="InterPro" id="IPR021858">
    <property type="entry name" value="Fun_TF"/>
</dbReference>
<sequence length="482" mass="54134">MNSASHLLDREEKEGEEGIANGQFNVFGTSPTAYIVLVALPFVTTANGTTVGKKATKLSFAFINNSSPLQAQNAENQKVVRSHVARQSHHQRCLQKYDIASSGDGDSLLASNPGTRNVDPFASLPIEVQPYMWLLIDHSSSNLVLRGVCNSLQTAVYRGQTIRLINDALHDKERAMEDSTFAAVVHLAFHEMMSGDLASWELHMNGLETMIKMKGGLANLGLDGLIHRMISWVDVCGATINHSKPRFPSIRNPHTSLSRPSIHNTHDRPIAVIGLEIKDLTHSLPISIDLANILEDMLRLTTFVEILHGSAMTQDCTYFDDQRASIEHRILAIPGEQDKEQGIAETKNIQESCRLAALIYTNMVFRELQPSAAIHTTLTSRLRNILIQTDLTSCWGNHWKMLLWVLFMGGAVALQNSTRSWFVSILAIACSQLKMQSWHDIKEILLKYLWSDRIWEGRCKYLWFEVEFEHRTYTSQRGLESG</sequence>
<proteinExistence type="predicted"/>
<dbReference type="OrthoDB" id="3548467at2759"/>
<evidence type="ECO:0008006" key="3">
    <source>
        <dbReference type="Google" id="ProtNLM"/>
    </source>
</evidence>
<dbReference type="PANTHER" id="PTHR37540:SF5">
    <property type="entry name" value="TRANSCRIPTION FACTOR DOMAIN-CONTAINING PROTEIN"/>
    <property type="match status" value="1"/>
</dbReference>
<dbReference type="Pfam" id="PF11951">
    <property type="entry name" value="Fungal_trans_2"/>
    <property type="match status" value="1"/>
</dbReference>
<name>A0A0C3C9U0_OIDMZ</name>
<dbReference type="InParanoid" id="A0A0C3C9U0"/>
<accession>A0A0C3C9U0</accession>
<dbReference type="AlphaFoldDB" id="A0A0C3C9U0"/>
<dbReference type="EMBL" id="KN832886">
    <property type="protein sequence ID" value="KIM95653.1"/>
    <property type="molecule type" value="Genomic_DNA"/>
</dbReference>
<dbReference type="HOGENOM" id="CLU_500672_0_0_1"/>
<keyword evidence="2" id="KW-1185">Reference proteome</keyword>
<organism evidence="1 2">
    <name type="scientific">Oidiodendron maius (strain Zn)</name>
    <dbReference type="NCBI Taxonomy" id="913774"/>
    <lineage>
        <taxon>Eukaryota</taxon>
        <taxon>Fungi</taxon>
        <taxon>Dikarya</taxon>
        <taxon>Ascomycota</taxon>
        <taxon>Pezizomycotina</taxon>
        <taxon>Leotiomycetes</taxon>
        <taxon>Leotiomycetes incertae sedis</taxon>
        <taxon>Myxotrichaceae</taxon>
        <taxon>Oidiodendron</taxon>
    </lineage>
</organism>
<reference evidence="1 2" key="1">
    <citation type="submission" date="2014-04" db="EMBL/GenBank/DDBJ databases">
        <authorList>
            <consortium name="DOE Joint Genome Institute"/>
            <person name="Kuo A."/>
            <person name="Martino E."/>
            <person name="Perotto S."/>
            <person name="Kohler A."/>
            <person name="Nagy L.G."/>
            <person name="Floudas D."/>
            <person name="Copeland A."/>
            <person name="Barry K.W."/>
            <person name="Cichocki N."/>
            <person name="Veneault-Fourrey C."/>
            <person name="LaButti K."/>
            <person name="Lindquist E.A."/>
            <person name="Lipzen A."/>
            <person name="Lundell T."/>
            <person name="Morin E."/>
            <person name="Murat C."/>
            <person name="Sun H."/>
            <person name="Tunlid A."/>
            <person name="Henrissat B."/>
            <person name="Grigoriev I.V."/>
            <person name="Hibbett D.S."/>
            <person name="Martin F."/>
            <person name="Nordberg H.P."/>
            <person name="Cantor M.N."/>
            <person name="Hua S.X."/>
        </authorList>
    </citation>
    <scope>NUCLEOTIDE SEQUENCE [LARGE SCALE GENOMIC DNA]</scope>
    <source>
        <strain evidence="1 2">Zn</strain>
    </source>
</reference>
<protein>
    <recommendedName>
        <fullName evidence="3">Transcription factor domain-containing protein</fullName>
    </recommendedName>
</protein>
<dbReference type="STRING" id="913774.A0A0C3C9U0"/>
<gene>
    <name evidence="1" type="ORF">OIDMADRAFT_148736</name>
</gene>
<evidence type="ECO:0000313" key="1">
    <source>
        <dbReference type="EMBL" id="KIM95653.1"/>
    </source>
</evidence>
<dbReference type="PANTHER" id="PTHR37540">
    <property type="entry name" value="TRANSCRIPTION FACTOR (ACR-2), PUTATIVE-RELATED-RELATED"/>
    <property type="match status" value="1"/>
</dbReference>
<evidence type="ECO:0000313" key="2">
    <source>
        <dbReference type="Proteomes" id="UP000054321"/>
    </source>
</evidence>
<reference evidence="2" key="2">
    <citation type="submission" date="2015-01" db="EMBL/GenBank/DDBJ databases">
        <title>Evolutionary Origins and Diversification of the Mycorrhizal Mutualists.</title>
        <authorList>
            <consortium name="DOE Joint Genome Institute"/>
            <consortium name="Mycorrhizal Genomics Consortium"/>
            <person name="Kohler A."/>
            <person name="Kuo A."/>
            <person name="Nagy L.G."/>
            <person name="Floudas D."/>
            <person name="Copeland A."/>
            <person name="Barry K.W."/>
            <person name="Cichocki N."/>
            <person name="Veneault-Fourrey C."/>
            <person name="LaButti K."/>
            <person name="Lindquist E.A."/>
            <person name="Lipzen A."/>
            <person name="Lundell T."/>
            <person name="Morin E."/>
            <person name="Murat C."/>
            <person name="Riley R."/>
            <person name="Ohm R."/>
            <person name="Sun H."/>
            <person name="Tunlid A."/>
            <person name="Henrissat B."/>
            <person name="Grigoriev I.V."/>
            <person name="Hibbett D.S."/>
            <person name="Martin F."/>
        </authorList>
    </citation>
    <scope>NUCLEOTIDE SEQUENCE [LARGE SCALE GENOMIC DNA]</scope>
    <source>
        <strain evidence="2">Zn</strain>
    </source>
</reference>